<gene>
    <name evidence="1" type="ORF">HPB47_027755</name>
</gene>
<accession>A0AC60PV30</accession>
<keyword evidence="2" id="KW-1185">Reference proteome</keyword>
<protein>
    <submittedName>
        <fullName evidence="1">Uncharacterized protein</fullName>
    </submittedName>
</protein>
<name>A0AC60PV30_IXOPE</name>
<organism evidence="1 2">
    <name type="scientific">Ixodes persulcatus</name>
    <name type="common">Taiga tick</name>
    <dbReference type="NCBI Taxonomy" id="34615"/>
    <lineage>
        <taxon>Eukaryota</taxon>
        <taxon>Metazoa</taxon>
        <taxon>Ecdysozoa</taxon>
        <taxon>Arthropoda</taxon>
        <taxon>Chelicerata</taxon>
        <taxon>Arachnida</taxon>
        <taxon>Acari</taxon>
        <taxon>Parasitiformes</taxon>
        <taxon>Ixodida</taxon>
        <taxon>Ixodoidea</taxon>
        <taxon>Ixodidae</taxon>
        <taxon>Ixodinae</taxon>
        <taxon>Ixodes</taxon>
    </lineage>
</organism>
<dbReference type="EMBL" id="JABSTQ010009897">
    <property type="protein sequence ID" value="KAG0425048.1"/>
    <property type="molecule type" value="Genomic_DNA"/>
</dbReference>
<reference evidence="1 2" key="1">
    <citation type="journal article" date="2020" name="Cell">
        <title>Large-Scale Comparative Analyses of Tick Genomes Elucidate Their Genetic Diversity and Vector Capacities.</title>
        <authorList>
            <consortium name="Tick Genome and Microbiome Consortium (TIGMIC)"/>
            <person name="Jia N."/>
            <person name="Wang J."/>
            <person name="Shi W."/>
            <person name="Du L."/>
            <person name="Sun Y."/>
            <person name="Zhan W."/>
            <person name="Jiang J.F."/>
            <person name="Wang Q."/>
            <person name="Zhang B."/>
            <person name="Ji P."/>
            <person name="Bell-Sakyi L."/>
            <person name="Cui X.M."/>
            <person name="Yuan T.T."/>
            <person name="Jiang B.G."/>
            <person name="Yang W.F."/>
            <person name="Lam T.T."/>
            <person name="Chang Q.C."/>
            <person name="Ding S.J."/>
            <person name="Wang X.J."/>
            <person name="Zhu J.G."/>
            <person name="Ruan X.D."/>
            <person name="Zhao L."/>
            <person name="Wei J.T."/>
            <person name="Ye R.Z."/>
            <person name="Que T.C."/>
            <person name="Du C.H."/>
            <person name="Zhou Y.H."/>
            <person name="Cheng J.X."/>
            <person name="Dai P.F."/>
            <person name="Guo W.B."/>
            <person name="Han X.H."/>
            <person name="Huang E.J."/>
            <person name="Li L.F."/>
            <person name="Wei W."/>
            <person name="Gao Y.C."/>
            <person name="Liu J.Z."/>
            <person name="Shao H.Z."/>
            <person name="Wang X."/>
            <person name="Wang C.C."/>
            <person name="Yang T.C."/>
            <person name="Huo Q.B."/>
            <person name="Li W."/>
            <person name="Chen H.Y."/>
            <person name="Chen S.E."/>
            <person name="Zhou L.G."/>
            <person name="Ni X.B."/>
            <person name="Tian J.H."/>
            <person name="Sheng Y."/>
            <person name="Liu T."/>
            <person name="Pan Y.S."/>
            <person name="Xia L.Y."/>
            <person name="Li J."/>
            <person name="Zhao F."/>
            <person name="Cao W.C."/>
        </authorList>
    </citation>
    <scope>NUCLEOTIDE SEQUENCE [LARGE SCALE GENOMIC DNA]</scope>
    <source>
        <strain evidence="1">Iper-2018</strain>
    </source>
</reference>
<proteinExistence type="predicted"/>
<comment type="caution">
    <text evidence="1">The sequence shown here is derived from an EMBL/GenBank/DDBJ whole genome shotgun (WGS) entry which is preliminary data.</text>
</comment>
<sequence length="282" mass="30455">MEKESEIAAQQRRRAEKLNSSDPEPGTWNLALATRASTDVVNVRVTSMAVTAEDHPIRLRTFLKRLEVNQALDACIYSEVLAKVMTPQENVGQLIVELFDDGVGADVTSNDGIYSAYFTQFKGKGRYSVVAEVVGDGSAIVVRGRRGSGGLPVVASSPASQVKIRVSTNTSSFLKRFEDGVPISETDVVDGQLSPFSARTKPNVTIKIPEDLVSEAKIENRTDFYFCACVLNKDGFDSGASNIALATFEDPSPGQQKSPAWKNGGLIIVVAIVLLVIIMDLL</sequence>
<evidence type="ECO:0000313" key="2">
    <source>
        <dbReference type="Proteomes" id="UP000805193"/>
    </source>
</evidence>
<evidence type="ECO:0000313" key="1">
    <source>
        <dbReference type="EMBL" id="KAG0425048.1"/>
    </source>
</evidence>
<dbReference type="Proteomes" id="UP000805193">
    <property type="component" value="Unassembled WGS sequence"/>
</dbReference>